<proteinExistence type="predicted"/>
<feature type="domain" description="Retrovirus-related Pol polyprotein from transposon TNT 1-94-like beta-barrel" evidence="1">
    <location>
        <begin position="255"/>
        <end position="290"/>
    </location>
</feature>
<keyword evidence="3" id="KW-1185">Reference proteome</keyword>
<dbReference type="STRING" id="429701.A0A2G9H0Y3"/>
<protein>
    <recommendedName>
        <fullName evidence="1">Retrovirus-related Pol polyprotein from transposon TNT 1-94-like beta-barrel domain-containing protein</fullName>
    </recommendedName>
</protein>
<evidence type="ECO:0000313" key="2">
    <source>
        <dbReference type="EMBL" id="PIN11163.1"/>
    </source>
</evidence>
<dbReference type="AlphaFoldDB" id="A0A2G9H0Y3"/>
<sequence length="367" mass="40219">MLDGSTAQLLDNEGKTAWRSNNAKVISWLLNSVQVDIAMGLRSFVLASEMWEHLYIVYTQCNLAQEFELERSLVEYVQGEKYVCSFHSGLLAIWSEQDQNFATSIPAASLVVQFLMKFRSKFEYIRANLLNRETTPDIDMVLSAVLKEETCLGMQSSMDTSLSVSTALLASRSNSTSTGKPSQLQCFQCKEYGHIAAHSFQAIVPATVTQSSPFDSTELQHLIQEYVAVALPRAISTALSASYAGKLLLKDAKVWHIDSAASNHMTGNSTQFSTLSNLSSKHDIVTANANNNDPQVVVAEVPTVVIDYASSEPNSSDDDPSSLHIVYLGMLAHRIDTDTLQSLRLILCLTVNIRCYSSAASLPTGLS</sequence>
<evidence type="ECO:0000259" key="1">
    <source>
        <dbReference type="Pfam" id="PF22936"/>
    </source>
</evidence>
<dbReference type="EMBL" id="NKXS01003006">
    <property type="protein sequence ID" value="PIN11163.1"/>
    <property type="molecule type" value="Genomic_DNA"/>
</dbReference>
<name>A0A2G9H0Y3_9LAMI</name>
<dbReference type="PANTHER" id="PTHR34222:SF83">
    <property type="entry name" value="CCHC-TYPE DOMAIN-CONTAINING PROTEIN"/>
    <property type="match status" value="1"/>
</dbReference>
<organism evidence="2 3">
    <name type="scientific">Handroanthus impetiginosus</name>
    <dbReference type="NCBI Taxonomy" id="429701"/>
    <lineage>
        <taxon>Eukaryota</taxon>
        <taxon>Viridiplantae</taxon>
        <taxon>Streptophyta</taxon>
        <taxon>Embryophyta</taxon>
        <taxon>Tracheophyta</taxon>
        <taxon>Spermatophyta</taxon>
        <taxon>Magnoliopsida</taxon>
        <taxon>eudicotyledons</taxon>
        <taxon>Gunneridae</taxon>
        <taxon>Pentapetalae</taxon>
        <taxon>asterids</taxon>
        <taxon>lamiids</taxon>
        <taxon>Lamiales</taxon>
        <taxon>Bignoniaceae</taxon>
        <taxon>Crescentiina</taxon>
        <taxon>Tabebuia alliance</taxon>
        <taxon>Handroanthus</taxon>
    </lineage>
</organism>
<dbReference type="Pfam" id="PF22936">
    <property type="entry name" value="Pol_BBD"/>
    <property type="match status" value="1"/>
</dbReference>
<reference evidence="3" key="1">
    <citation type="journal article" date="2018" name="Gigascience">
        <title>Genome assembly of the Pink Ipe (Handroanthus impetiginosus, Bignoniaceae), a highly valued, ecologically keystone Neotropical timber forest tree.</title>
        <authorList>
            <person name="Silva-Junior O.B."/>
            <person name="Grattapaglia D."/>
            <person name="Novaes E."/>
            <person name="Collevatti R.G."/>
        </authorList>
    </citation>
    <scope>NUCLEOTIDE SEQUENCE [LARGE SCALE GENOMIC DNA]</scope>
    <source>
        <strain evidence="3">cv. UFG-1</strain>
    </source>
</reference>
<comment type="caution">
    <text evidence="2">The sequence shown here is derived from an EMBL/GenBank/DDBJ whole genome shotgun (WGS) entry which is preliminary data.</text>
</comment>
<gene>
    <name evidence="2" type="ORF">CDL12_16238</name>
</gene>
<dbReference type="Proteomes" id="UP000231279">
    <property type="component" value="Unassembled WGS sequence"/>
</dbReference>
<dbReference type="PANTHER" id="PTHR34222">
    <property type="entry name" value="GAG_PRE-INTEGRS DOMAIN-CONTAINING PROTEIN"/>
    <property type="match status" value="1"/>
</dbReference>
<dbReference type="InterPro" id="IPR054722">
    <property type="entry name" value="PolX-like_BBD"/>
</dbReference>
<evidence type="ECO:0000313" key="3">
    <source>
        <dbReference type="Proteomes" id="UP000231279"/>
    </source>
</evidence>
<accession>A0A2G9H0Y3</accession>
<dbReference type="OrthoDB" id="1929692at2759"/>